<accession>A0A016UFN8</accession>
<dbReference type="EMBL" id="JARK01001377">
    <property type="protein sequence ID" value="EYC14124.1"/>
    <property type="molecule type" value="Genomic_DNA"/>
</dbReference>
<name>A0A016UFN8_9BILA</name>
<keyword evidence="2" id="KW-1185">Reference proteome</keyword>
<gene>
    <name evidence="1" type="primary">Acey_s0041.g356</name>
    <name evidence="1" type="ORF">Y032_0041g356</name>
</gene>
<dbReference type="Proteomes" id="UP000024635">
    <property type="component" value="Unassembled WGS sequence"/>
</dbReference>
<sequence>MLIARLNATKSVAIQSSWQLNMAKVQAKSILNKSIAGSSKATTPKHQLNKELWKIRLFAQATSTQLILAIPRFKEG</sequence>
<reference evidence="2" key="1">
    <citation type="journal article" date="2015" name="Nat. Genet.">
        <title>The genome and transcriptome of the zoonotic hookworm Ancylostoma ceylanicum identify infection-specific gene families.</title>
        <authorList>
            <person name="Schwarz E.M."/>
            <person name="Hu Y."/>
            <person name="Antoshechkin I."/>
            <person name="Miller M.M."/>
            <person name="Sternberg P.W."/>
            <person name="Aroian R.V."/>
        </authorList>
    </citation>
    <scope>NUCLEOTIDE SEQUENCE</scope>
    <source>
        <strain evidence="2">HY135</strain>
    </source>
</reference>
<protein>
    <submittedName>
        <fullName evidence="1">Uncharacterized protein</fullName>
    </submittedName>
</protein>
<evidence type="ECO:0000313" key="2">
    <source>
        <dbReference type="Proteomes" id="UP000024635"/>
    </source>
</evidence>
<dbReference type="AlphaFoldDB" id="A0A016UFN8"/>
<evidence type="ECO:0000313" key="1">
    <source>
        <dbReference type="EMBL" id="EYC14124.1"/>
    </source>
</evidence>
<organism evidence="1 2">
    <name type="scientific">Ancylostoma ceylanicum</name>
    <dbReference type="NCBI Taxonomy" id="53326"/>
    <lineage>
        <taxon>Eukaryota</taxon>
        <taxon>Metazoa</taxon>
        <taxon>Ecdysozoa</taxon>
        <taxon>Nematoda</taxon>
        <taxon>Chromadorea</taxon>
        <taxon>Rhabditida</taxon>
        <taxon>Rhabditina</taxon>
        <taxon>Rhabditomorpha</taxon>
        <taxon>Strongyloidea</taxon>
        <taxon>Ancylostomatidae</taxon>
        <taxon>Ancylostomatinae</taxon>
        <taxon>Ancylostoma</taxon>
    </lineage>
</organism>
<comment type="caution">
    <text evidence="1">The sequence shown here is derived from an EMBL/GenBank/DDBJ whole genome shotgun (WGS) entry which is preliminary data.</text>
</comment>
<proteinExistence type="predicted"/>